<evidence type="ECO:0000313" key="3">
    <source>
        <dbReference type="Proteomes" id="UP000028547"/>
    </source>
</evidence>
<feature type="region of interest" description="Disordered" evidence="1">
    <location>
        <begin position="1"/>
        <end position="20"/>
    </location>
</feature>
<comment type="caution">
    <text evidence="2">The sequence shown here is derived from an EMBL/GenBank/DDBJ whole genome shotgun (WGS) entry which is preliminary data.</text>
</comment>
<evidence type="ECO:0000256" key="1">
    <source>
        <dbReference type="SAM" id="MobiDB-lite"/>
    </source>
</evidence>
<organism evidence="2 3">
    <name type="scientific">Archangium violaceum Cb vi76</name>
    <dbReference type="NCBI Taxonomy" id="1406225"/>
    <lineage>
        <taxon>Bacteria</taxon>
        <taxon>Pseudomonadati</taxon>
        <taxon>Myxococcota</taxon>
        <taxon>Myxococcia</taxon>
        <taxon>Myxococcales</taxon>
        <taxon>Cystobacterineae</taxon>
        <taxon>Archangiaceae</taxon>
        <taxon>Archangium</taxon>
    </lineage>
</organism>
<proteinExistence type="predicted"/>
<name>A0A084ST30_9BACT</name>
<evidence type="ECO:0000313" key="2">
    <source>
        <dbReference type="EMBL" id="KFA91615.1"/>
    </source>
</evidence>
<accession>A0A084ST30</accession>
<reference evidence="2 3" key="1">
    <citation type="submission" date="2014-07" db="EMBL/GenBank/DDBJ databases">
        <title>Draft Genome Sequence of Gephyronic Acid Producer, Cystobacter violaceus Strain Cb vi76.</title>
        <authorList>
            <person name="Stevens D.C."/>
            <person name="Young J."/>
            <person name="Carmichael R."/>
            <person name="Tan J."/>
            <person name="Taylor R.E."/>
        </authorList>
    </citation>
    <scope>NUCLEOTIDE SEQUENCE [LARGE SCALE GENOMIC DNA]</scope>
    <source>
        <strain evidence="2 3">Cb vi76</strain>
    </source>
</reference>
<sequence>MRFHAVHEGTERRGDGDIAHPAPLRFTDIRVVQPYAFRDTQTPACPGRGKREVVHRWERIRKVLKQKGRFMAENPRLLAPQPEHDEVLMLACWIVGETEDSPAGPLDATAFHVMGQQGQ</sequence>
<gene>
    <name evidence="2" type="ORF">Q664_20730</name>
</gene>
<dbReference type="EMBL" id="JPMI01000136">
    <property type="protein sequence ID" value="KFA91615.1"/>
    <property type="molecule type" value="Genomic_DNA"/>
</dbReference>
<dbReference type="Proteomes" id="UP000028547">
    <property type="component" value="Unassembled WGS sequence"/>
</dbReference>
<feature type="compositionally biased region" description="Basic and acidic residues" evidence="1">
    <location>
        <begin position="1"/>
        <end position="18"/>
    </location>
</feature>
<dbReference type="AlphaFoldDB" id="A0A084ST30"/>
<protein>
    <submittedName>
        <fullName evidence="2">Uncharacterized protein</fullName>
    </submittedName>
</protein>